<dbReference type="Pfam" id="PF00069">
    <property type="entry name" value="Pkinase"/>
    <property type="match status" value="1"/>
</dbReference>
<reference evidence="7" key="1">
    <citation type="journal article" date="2008" name="Nat. Genet.">
        <title>The Pristionchus pacificus genome provides a unique perspective on nematode lifestyle and parasitism.</title>
        <authorList>
            <person name="Dieterich C."/>
            <person name="Clifton S.W."/>
            <person name="Schuster L.N."/>
            <person name="Chinwalla A."/>
            <person name="Delehaunty K."/>
            <person name="Dinkelacker I."/>
            <person name="Fulton L."/>
            <person name="Fulton R."/>
            <person name="Godfrey J."/>
            <person name="Minx P."/>
            <person name="Mitreva M."/>
            <person name="Roeseler W."/>
            <person name="Tian H."/>
            <person name="Witte H."/>
            <person name="Yang S.P."/>
            <person name="Wilson R.K."/>
            <person name="Sommer R.J."/>
        </authorList>
    </citation>
    <scope>NUCLEOTIDE SEQUENCE [LARGE SCALE GENOMIC DNA]</scope>
    <source>
        <strain evidence="7">PS312</strain>
    </source>
</reference>
<evidence type="ECO:0000313" key="7">
    <source>
        <dbReference type="Proteomes" id="UP000005239"/>
    </source>
</evidence>
<protein>
    <submittedName>
        <fullName evidence="6">Protein kinase domain-containing protein</fullName>
    </submittedName>
</protein>
<evidence type="ECO:0000256" key="2">
    <source>
        <dbReference type="ARBA" id="ARBA00022679"/>
    </source>
</evidence>
<reference evidence="6" key="2">
    <citation type="submission" date="2022-06" db="UniProtKB">
        <authorList>
            <consortium name="EnsemblMetazoa"/>
        </authorList>
    </citation>
    <scope>IDENTIFICATION</scope>
    <source>
        <strain evidence="6">PS312</strain>
    </source>
</reference>
<dbReference type="InterPro" id="IPR050494">
    <property type="entry name" value="Ser_Thr_dual-spec_kinase"/>
</dbReference>
<keyword evidence="1" id="KW-0723">Serine/threonine-protein kinase</keyword>
<dbReference type="PANTHER" id="PTHR24058:SF17">
    <property type="entry name" value="HOMEODOMAIN INTERACTING PROTEIN KINASE, ISOFORM D"/>
    <property type="match status" value="1"/>
</dbReference>
<dbReference type="GO" id="GO:0004674">
    <property type="term" value="F:protein serine/threonine kinase activity"/>
    <property type="evidence" value="ECO:0000318"/>
    <property type="project" value="GO_Central"/>
</dbReference>
<dbReference type="Gene3D" id="1.10.510.10">
    <property type="entry name" value="Transferase(Phosphotransferase) domain 1"/>
    <property type="match status" value="1"/>
</dbReference>
<sequence length="400" mass="45773">MNSSLARCDTYISPNGNHYEFLDNIDSGTFGQVIKAWRKGTGDLVALKIIKNFSTKLVQNEVTILTQLMKENPEEYNIVSAFESFHMKNDYFLVFEMLEQNLHDYQKQTAFAPISLNCIRPVVYQVLKALWKLKSLGLVHADLKPENIMLVDPAHQPFRVKVIDFGSSFYRTKIENHQPYIQSRYYRAPEILIGAPFSEAMDMWSLGCIMVELFLGTPLYPGGSEYDMMRYIVSTQGDLPRQVLGAGKKATNFFKKKFHKTVGTPVSWRLRNVAEVEAARHTNNKETRKIILASLDDLLRVAHPHTPVDAMNKYCEQVDRMQFVALLKRLLELDQSQRITPWESIQHPFVSLPHLAAYAHSEYVKDTQHRMEICGGNVPLPAVYPLTPSTSPLLPFGYLQ</sequence>
<dbReference type="OrthoDB" id="10030361at2759"/>
<proteinExistence type="predicted"/>
<organism evidence="6 7">
    <name type="scientific">Pristionchus pacificus</name>
    <name type="common">Parasitic nematode worm</name>
    <dbReference type="NCBI Taxonomy" id="54126"/>
    <lineage>
        <taxon>Eukaryota</taxon>
        <taxon>Metazoa</taxon>
        <taxon>Ecdysozoa</taxon>
        <taxon>Nematoda</taxon>
        <taxon>Chromadorea</taxon>
        <taxon>Rhabditida</taxon>
        <taxon>Rhabditina</taxon>
        <taxon>Diplogasteromorpha</taxon>
        <taxon>Diplogasteroidea</taxon>
        <taxon>Neodiplogasteridae</taxon>
        <taxon>Pristionchus</taxon>
    </lineage>
</organism>
<dbReference type="SUPFAM" id="SSF56112">
    <property type="entry name" value="Protein kinase-like (PK-like)"/>
    <property type="match status" value="1"/>
</dbReference>
<accession>A0A2A6BUR4</accession>
<dbReference type="InterPro" id="IPR008271">
    <property type="entry name" value="Ser/Thr_kinase_AS"/>
</dbReference>
<dbReference type="InterPro" id="IPR011009">
    <property type="entry name" value="Kinase-like_dom_sf"/>
</dbReference>
<evidence type="ECO:0000256" key="1">
    <source>
        <dbReference type="ARBA" id="ARBA00022527"/>
    </source>
</evidence>
<dbReference type="PROSITE" id="PS50011">
    <property type="entry name" value="PROTEIN_KINASE_DOM"/>
    <property type="match status" value="1"/>
</dbReference>
<dbReference type="GO" id="GO:0005524">
    <property type="term" value="F:ATP binding"/>
    <property type="evidence" value="ECO:0007669"/>
    <property type="project" value="UniProtKB-KW"/>
</dbReference>
<name>A0A2A6BUR4_PRIPA</name>
<evidence type="ECO:0000313" key="6">
    <source>
        <dbReference type="EnsemblMetazoa" id="PPA01084.1"/>
    </source>
</evidence>
<evidence type="ECO:0000256" key="4">
    <source>
        <dbReference type="ARBA" id="ARBA00022777"/>
    </source>
</evidence>
<dbReference type="EnsemblMetazoa" id="PPA01084.1">
    <property type="protein sequence ID" value="PPA01084.1"/>
    <property type="gene ID" value="WBGene00090638"/>
</dbReference>
<keyword evidence="5" id="KW-0067">ATP-binding</keyword>
<dbReference type="GO" id="GO:0005737">
    <property type="term" value="C:cytoplasm"/>
    <property type="evidence" value="ECO:0000318"/>
    <property type="project" value="GO_Central"/>
</dbReference>
<dbReference type="Proteomes" id="UP000005239">
    <property type="component" value="Unassembled WGS sequence"/>
</dbReference>
<keyword evidence="4" id="KW-0418">Kinase</keyword>
<dbReference type="AlphaFoldDB" id="A0A2A6BUR4"/>
<dbReference type="PANTHER" id="PTHR24058">
    <property type="entry name" value="DUAL SPECIFICITY PROTEIN KINASE"/>
    <property type="match status" value="1"/>
</dbReference>
<dbReference type="GO" id="GO:0004713">
    <property type="term" value="F:protein tyrosine kinase activity"/>
    <property type="evidence" value="ECO:0000318"/>
    <property type="project" value="GO_Central"/>
</dbReference>
<dbReference type="InterPro" id="IPR000719">
    <property type="entry name" value="Prot_kinase_dom"/>
</dbReference>
<keyword evidence="2" id="KW-0808">Transferase</keyword>
<keyword evidence="3" id="KW-0547">Nucleotide-binding</keyword>
<evidence type="ECO:0000256" key="3">
    <source>
        <dbReference type="ARBA" id="ARBA00022741"/>
    </source>
</evidence>
<evidence type="ECO:0000256" key="5">
    <source>
        <dbReference type="ARBA" id="ARBA00022840"/>
    </source>
</evidence>
<dbReference type="Gene3D" id="3.30.200.20">
    <property type="entry name" value="Phosphorylase Kinase, domain 1"/>
    <property type="match status" value="1"/>
</dbReference>
<accession>A0A8R1Y7N1</accession>
<dbReference type="SMART" id="SM00220">
    <property type="entry name" value="S_TKc"/>
    <property type="match status" value="1"/>
</dbReference>
<keyword evidence="7" id="KW-1185">Reference proteome</keyword>
<dbReference type="PROSITE" id="PS00108">
    <property type="entry name" value="PROTEIN_KINASE_ST"/>
    <property type="match status" value="1"/>
</dbReference>
<gene>
    <name evidence="6" type="primary">WBGene00090638</name>
</gene>
<dbReference type="GO" id="GO:0005634">
    <property type="term" value="C:nucleus"/>
    <property type="evidence" value="ECO:0000318"/>
    <property type="project" value="GO_Central"/>
</dbReference>